<organism evidence="2 3">
    <name type="scientific">Acanthosepion pharaonis</name>
    <name type="common">Pharaoh cuttlefish</name>
    <name type="synonym">Sepia pharaonis</name>
    <dbReference type="NCBI Taxonomy" id="158019"/>
    <lineage>
        <taxon>Eukaryota</taxon>
        <taxon>Metazoa</taxon>
        <taxon>Spiralia</taxon>
        <taxon>Lophotrochozoa</taxon>
        <taxon>Mollusca</taxon>
        <taxon>Cephalopoda</taxon>
        <taxon>Coleoidea</taxon>
        <taxon>Decapodiformes</taxon>
        <taxon>Sepiida</taxon>
        <taxon>Sepiina</taxon>
        <taxon>Sepiidae</taxon>
        <taxon>Acanthosepion</taxon>
    </lineage>
</organism>
<feature type="transmembrane region" description="Helical" evidence="1">
    <location>
        <begin position="12"/>
        <end position="31"/>
    </location>
</feature>
<evidence type="ECO:0000313" key="2">
    <source>
        <dbReference type="EMBL" id="CAE1225265.1"/>
    </source>
</evidence>
<feature type="transmembrane region" description="Helical" evidence="1">
    <location>
        <begin position="37"/>
        <end position="56"/>
    </location>
</feature>
<accession>A0A812B9J4</accession>
<protein>
    <submittedName>
        <fullName evidence="2">Uncharacterized protein</fullName>
    </submittedName>
</protein>
<dbReference type="AlphaFoldDB" id="A0A812B9J4"/>
<reference evidence="2" key="1">
    <citation type="submission" date="2021-01" db="EMBL/GenBank/DDBJ databases">
        <authorList>
            <person name="Li R."/>
            <person name="Bekaert M."/>
        </authorList>
    </citation>
    <scope>NUCLEOTIDE SEQUENCE</scope>
    <source>
        <strain evidence="2">Farmed</strain>
    </source>
</reference>
<keyword evidence="1" id="KW-0472">Membrane</keyword>
<sequence length="220" mass="25569">MRSFYCFSTKDSDIFPLSFSIAFSLPPLHVFVDTLSISLYINLIFFTFFLSLWMDTSLSLSMVTNSYTTCSLSLSPFFFFFLFTIYQPFWFVQVFLFFYFIKARFFSLSLLNPYPYKHCMPLHTHLVPTNAISLLFPNPKNTLSYNPRPQPTLLTTFSDDTTLQSSPGEIFHSIYFSLPYMTSDPNYFYPHPPPIAAPLNCLLFLTHLFLNLITLPLPMS</sequence>
<dbReference type="EMBL" id="CAHIKZ030000547">
    <property type="protein sequence ID" value="CAE1225265.1"/>
    <property type="molecule type" value="Genomic_DNA"/>
</dbReference>
<dbReference type="Proteomes" id="UP000597762">
    <property type="component" value="Unassembled WGS sequence"/>
</dbReference>
<keyword evidence="1" id="KW-0812">Transmembrane</keyword>
<evidence type="ECO:0000313" key="3">
    <source>
        <dbReference type="Proteomes" id="UP000597762"/>
    </source>
</evidence>
<name>A0A812B9J4_ACAPH</name>
<gene>
    <name evidence="2" type="ORF">SPHA_15672</name>
</gene>
<comment type="caution">
    <text evidence="2">The sequence shown here is derived from an EMBL/GenBank/DDBJ whole genome shotgun (WGS) entry which is preliminary data.</text>
</comment>
<keyword evidence="1" id="KW-1133">Transmembrane helix</keyword>
<keyword evidence="3" id="KW-1185">Reference proteome</keyword>
<feature type="transmembrane region" description="Helical" evidence="1">
    <location>
        <begin position="77"/>
        <end position="101"/>
    </location>
</feature>
<proteinExistence type="predicted"/>
<evidence type="ECO:0000256" key="1">
    <source>
        <dbReference type="SAM" id="Phobius"/>
    </source>
</evidence>